<dbReference type="Gene3D" id="1.10.287.1060">
    <property type="entry name" value="ESAT-6-like"/>
    <property type="match status" value="1"/>
</dbReference>
<proteinExistence type="predicted"/>
<dbReference type="InterPro" id="IPR010310">
    <property type="entry name" value="T7SS_ESAT-6-like"/>
</dbReference>
<name>A0ABW7X519_9NOCA</name>
<dbReference type="RefSeq" id="WP_357408169.1">
    <property type="nucleotide sequence ID" value="NZ_JBEYCD010000011.1"/>
</dbReference>
<organism evidence="2 3">
    <name type="scientific">Nocardia xishanensis</name>
    <dbReference type="NCBI Taxonomy" id="238964"/>
    <lineage>
        <taxon>Bacteria</taxon>
        <taxon>Bacillati</taxon>
        <taxon>Actinomycetota</taxon>
        <taxon>Actinomycetes</taxon>
        <taxon>Mycobacteriales</taxon>
        <taxon>Nocardiaceae</taxon>
        <taxon>Nocardia</taxon>
    </lineage>
</organism>
<dbReference type="Proteomes" id="UP001611415">
    <property type="component" value="Unassembled WGS sequence"/>
</dbReference>
<dbReference type="EMBL" id="JBIRYO010000015">
    <property type="protein sequence ID" value="MFI2476189.1"/>
    <property type="molecule type" value="Genomic_DNA"/>
</dbReference>
<evidence type="ECO:0000313" key="2">
    <source>
        <dbReference type="EMBL" id="MFI2476189.1"/>
    </source>
</evidence>
<sequence>MPNENFLLDPAGMTAALRSMNGIHQSLESGLSSIVADIEALLSDGWAGTAADRFRSHYETVRSEAEKLLSDGREIVARVPQAVDLLTSTDNRTSTTIERASSSLDLPM</sequence>
<evidence type="ECO:0000256" key="1">
    <source>
        <dbReference type="SAM" id="MobiDB-lite"/>
    </source>
</evidence>
<evidence type="ECO:0000313" key="3">
    <source>
        <dbReference type="Proteomes" id="UP001611415"/>
    </source>
</evidence>
<dbReference type="SUPFAM" id="SSF140453">
    <property type="entry name" value="EsxAB dimer-like"/>
    <property type="match status" value="1"/>
</dbReference>
<keyword evidence="3" id="KW-1185">Reference proteome</keyword>
<dbReference type="InterPro" id="IPR036689">
    <property type="entry name" value="ESAT-6-like_sf"/>
</dbReference>
<dbReference type="Pfam" id="PF06013">
    <property type="entry name" value="WXG100"/>
    <property type="match status" value="1"/>
</dbReference>
<feature type="region of interest" description="Disordered" evidence="1">
    <location>
        <begin position="88"/>
        <end position="108"/>
    </location>
</feature>
<protein>
    <submittedName>
        <fullName evidence="2">WXG100 family type VII secretion target</fullName>
    </submittedName>
</protein>
<comment type="caution">
    <text evidence="2">The sequence shown here is derived from an EMBL/GenBank/DDBJ whole genome shotgun (WGS) entry which is preliminary data.</text>
</comment>
<accession>A0ABW7X519</accession>
<gene>
    <name evidence="2" type="ORF">ACH49W_22655</name>
</gene>
<reference evidence="2 3" key="1">
    <citation type="submission" date="2024-10" db="EMBL/GenBank/DDBJ databases">
        <title>The Natural Products Discovery Center: Release of the First 8490 Sequenced Strains for Exploring Actinobacteria Biosynthetic Diversity.</title>
        <authorList>
            <person name="Kalkreuter E."/>
            <person name="Kautsar S.A."/>
            <person name="Yang D."/>
            <person name="Bader C.D."/>
            <person name="Teijaro C.N."/>
            <person name="Fluegel L."/>
            <person name="Davis C.M."/>
            <person name="Simpson J.R."/>
            <person name="Lauterbach L."/>
            <person name="Steele A.D."/>
            <person name="Gui C."/>
            <person name="Meng S."/>
            <person name="Li G."/>
            <person name="Viehrig K."/>
            <person name="Ye F."/>
            <person name="Su P."/>
            <person name="Kiefer A.F."/>
            <person name="Nichols A."/>
            <person name="Cepeda A.J."/>
            <person name="Yan W."/>
            <person name="Fan B."/>
            <person name="Jiang Y."/>
            <person name="Adhikari A."/>
            <person name="Zheng C.-J."/>
            <person name="Schuster L."/>
            <person name="Cowan T.M."/>
            <person name="Smanski M.J."/>
            <person name="Chevrette M.G."/>
            <person name="De Carvalho L.P.S."/>
            <person name="Shen B."/>
        </authorList>
    </citation>
    <scope>NUCLEOTIDE SEQUENCE [LARGE SCALE GENOMIC DNA]</scope>
    <source>
        <strain evidence="2 3">NPDC019275</strain>
    </source>
</reference>